<keyword evidence="2" id="KW-1185">Reference proteome</keyword>
<sequence>MQQIQLWDRLFKEKKIPKSYTLGEVDNFLKSKYKAISVDKGQFDDLQLDPAVNFNKIVACYKINDPEILQSIFTESELQMHQDSNQKNVSSNFELNSNFKMWVDVQGGRLINVVIESDNGTTMSAFTMQGLSEKLLYELVIMKGIDPEICHIGNETYETYLTFLHRVGYLS</sequence>
<evidence type="ECO:0000313" key="2">
    <source>
        <dbReference type="Proteomes" id="UP001597362"/>
    </source>
</evidence>
<dbReference type="Proteomes" id="UP001597362">
    <property type="component" value="Unassembled WGS sequence"/>
</dbReference>
<name>A0ABW4YEQ6_9BACL</name>
<evidence type="ECO:0000313" key="1">
    <source>
        <dbReference type="EMBL" id="MFD2114171.1"/>
    </source>
</evidence>
<comment type="caution">
    <text evidence="1">The sequence shown here is derived from an EMBL/GenBank/DDBJ whole genome shotgun (WGS) entry which is preliminary data.</text>
</comment>
<accession>A0ABW4YEQ6</accession>
<dbReference type="RefSeq" id="WP_377769143.1">
    <property type="nucleotide sequence ID" value="NZ_JBHUHO010000001.1"/>
</dbReference>
<proteinExistence type="predicted"/>
<protein>
    <submittedName>
        <fullName evidence="1">Uncharacterized protein</fullName>
    </submittedName>
</protein>
<reference evidence="2" key="1">
    <citation type="journal article" date="2019" name="Int. J. Syst. Evol. Microbiol.">
        <title>The Global Catalogue of Microorganisms (GCM) 10K type strain sequencing project: providing services to taxonomists for standard genome sequencing and annotation.</title>
        <authorList>
            <consortium name="The Broad Institute Genomics Platform"/>
            <consortium name="The Broad Institute Genome Sequencing Center for Infectious Disease"/>
            <person name="Wu L."/>
            <person name="Ma J."/>
        </authorList>
    </citation>
    <scope>NUCLEOTIDE SEQUENCE [LARGE SCALE GENOMIC DNA]</scope>
    <source>
        <strain evidence="2">GH52</strain>
    </source>
</reference>
<gene>
    <name evidence="1" type="ORF">ACFSJH_00175</name>
</gene>
<dbReference type="EMBL" id="JBHUHO010000001">
    <property type="protein sequence ID" value="MFD2114171.1"/>
    <property type="molecule type" value="Genomic_DNA"/>
</dbReference>
<organism evidence="1 2">
    <name type="scientific">Paenibacillus yanchengensis</name>
    <dbReference type="NCBI Taxonomy" id="2035833"/>
    <lineage>
        <taxon>Bacteria</taxon>
        <taxon>Bacillati</taxon>
        <taxon>Bacillota</taxon>
        <taxon>Bacilli</taxon>
        <taxon>Bacillales</taxon>
        <taxon>Paenibacillaceae</taxon>
        <taxon>Paenibacillus</taxon>
    </lineage>
</organism>